<dbReference type="Gene3D" id="1.10.287.130">
    <property type="match status" value="1"/>
</dbReference>
<dbReference type="Pfam" id="PF00072">
    <property type="entry name" value="Response_reg"/>
    <property type="match status" value="1"/>
</dbReference>
<dbReference type="InterPro" id="IPR003594">
    <property type="entry name" value="HATPase_dom"/>
</dbReference>
<dbReference type="PRINTS" id="PR00344">
    <property type="entry name" value="BCTRLSENSOR"/>
</dbReference>
<accession>A0A6N8JRX7</accession>
<keyword evidence="13" id="KW-1185">Reference proteome</keyword>
<keyword evidence="7" id="KW-0902">Two-component regulatory system</keyword>
<dbReference type="PROSITE" id="PS50110">
    <property type="entry name" value="RESPONSE_REGULATORY"/>
    <property type="match status" value="1"/>
</dbReference>
<evidence type="ECO:0000256" key="8">
    <source>
        <dbReference type="PROSITE-ProRule" id="PRU00169"/>
    </source>
</evidence>
<dbReference type="SMART" id="SM00388">
    <property type="entry name" value="HisKA"/>
    <property type="match status" value="1"/>
</dbReference>
<protein>
    <recommendedName>
        <fullName evidence="3">histidine kinase</fullName>
        <ecNumber evidence="3">2.7.13.3</ecNumber>
    </recommendedName>
</protein>
<organism evidence="12 13">
    <name type="scientific">Adlercreutzia mucosicola</name>
    <dbReference type="NCBI Taxonomy" id="580026"/>
    <lineage>
        <taxon>Bacteria</taxon>
        <taxon>Bacillati</taxon>
        <taxon>Actinomycetota</taxon>
        <taxon>Coriobacteriia</taxon>
        <taxon>Eggerthellales</taxon>
        <taxon>Eggerthellaceae</taxon>
        <taxon>Adlercreutzia</taxon>
    </lineage>
</organism>
<dbReference type="SMART" id="SM00387">
    <property type="entry name" value="HATPase_c"/>
    <property type="match status" value="1"/>
</dbReference>
<name>A0A6N8JRX7_9ACTN</name>
<dbReference type="SUPFAM" id="SSF55874">
    <property type="entry name" value="ATPase domain of HSP90 chaperone/DNA topoisomerase II/histidine kinase"/>
    <property type="match status" value="1"/>
</dbReference>
<dbReference type="CDD" id="cd00082">
    <property type="entry name" value="HisKA"/>
    <property type="match status" value="1"/>
</dbReference>
<evidence type="ECO:0000256" key="4">
    <source>
        <dbReference type="ARBA" id="ARBA00022553"/>
    </source>
</evidence>
<dbReference type="CDD" id="cd16922">
    <property type="entry name" value="HATPase_EvgS-ArcB-TorS-like"/>
    <property type="match status" value="1"/>
</dbReference>
<dbReference type="GO" id="GO:0009927">
    <property type="term" value="F:histidine phosphotransfer kinase activity"/>
    <property type="evidence" value="ECO:0007669"/>
    <property type="project" value="TreeGrafter"/>
</dbReference>
<dbReference type="AlphaFoldDB" id="A0A6N8JRX7"/>
<dbReference type="EC" id="2.7.13.3" evidence="3"/>
<evidence type="ECO:0000256" key="7">
    <source>
        <dbReference type="ARBA" id="ARBA00023012"/>
    </source>
</evidence>
<dbReference type="PANTHER" id="PTHR43047">
    <property type="entry name" value="TWO-COMPONENT HISTIDINE PROTEIN KINASE"/>
    <property type="match status" value="1"/>
</dbReference>
<keyword evidence="9" id="KW-1133">Transmembrane helix</keyword>
<sequence>MPVNRGKYIAIVAVTVLLITGAACVYLAQLSATVSNNLMTSVDEISRHDVETIEGALDDAYGRLDAVVKRMGVYEVRDVHEAQEQLNLEAASSNLFNALYLIDDQGVLYSSSYLVLDADEHSYDELLRGERGHFATLYDDEMGRLETTKESLIFGVDLDNLRIGEHTFVGLLGRSDLSAISNQLVIESFGDQGVSSVVDAEGYYIVSASPATDLAGRDNFYAMLESGSIEGGVTIEDVRRNIAEGASFVINCTTGEGERLVMSFAPVEGTAWSFIMAVPTEVFAERFAPFMALTVGMITATLVVVGIMMALILRFVRQSARARAEVAARTEFLSNMSHEIRTPLNGIIGLNHLMERHVDDREAMAGYVSRLGKAAQYLLSLVNDILDVSKLQAGKVTLVHEPFDAIGMIENVCAMQREPVEVRGIRFERNCDGVSCPYLVGDEVRISQVLMNILSNAVKFTPEGGTITLTASEFVAASGREAQLTIAVADTGCGMTPEFQRQIFDVFTQERNSNSESQKGTGLGMSISYLLVQQMGGTLTVESTLGEGSCFTVKLPLPLDPARCNDAAAEGAAGQAAGEPSAEEAAAAAEAAGAAVAVGEAAAGGAGADSANVRAVAAEGADATTGELAAAEAPEPVASAPVEILVAEDNELNADIIASILTEEGFAVTVACNGAEAVAAFEASATGHFAAIFMDAQMPVMDGYAAARAIRDLPRDDAGTVLIFACTASTFEEDRRRALDAGMDDFLPKPLNVGLMLQKLEAVRKGLS</sequence>
<feature type="domain" description="Response regulatory" evidence="11">
    <location>
        <begin position="643"/>
        <end position="764"/>
    </location>
</feature>
<dbReference type="InterPro" id="IPR036890">
    <property type="entry name" value="HATPase_C_sf"/>
</dbReference>
<dbReference type="Gene3D" id="3.30.450.20">
    <property type="entry name" value="PAS domain"/>
    <property type="match status" value="1"/>
</dbReference>
<dbReference type="GO" id="GO:0000155">
    <property type="term" value="F:phosphorelay sensor kinase activity"/>
    <property type="evidence" value="ECO:0007669"/>
    <property type="project" value="InterPro"/>
</dbReference>
<proteinExistence type="predicted"/>
<feature type="domain" description="Histidine kinase" evidence="10">
    <location>
        <begin position="335"/>
        <end position="559"/>
    </location>
</feature>
<dbReference type="InterPro" id="IPR011006">
    <property type="entry name" value="CheY-like_superfamily"/>
</dbReference>
<dbReference type="Proteomes" id="UP000463388">
    <property type="component" value="Unassembled WGS sequence"/>
</dbReference>
<evidence type="ECO:0000256" key="1">
    <source>
        <dbReference type="ARBA" id="ARBA00000085"/>
    </source>
</evidence>
<dbReference type="Pfam" id="PF00512">
    <property type="entry name" value="HisKA"/>
    <property type="match status" value="1"/>
</dbReference>
<dbReference type="FunFam" id="3.30.565.10:FF:000006">
    <property type="entry name" value="Sensor histidine kinase WalK"/>
    <property type="match status" value="1"/>
</dbReference>
<comment type="caution">
    <text evidence="12">The sequence shown here is derived from an EMBL/GenBank/DDBJ whole genome shotgun (WGS) entry which is preliminary data.</text>
</comment>
<gene>
    <name evidence="12" type="ORF">GKZ27_08875</name>
</gene>
<dbReference type="CDD" id="cd17546">
    <property type="entry name" value="REC_hyHK_CKI1_RcsC-like"/>
    <property type="match status" value="1"/>
</dbReference>
<dbReference type="Gene3D" id="3.40.50.2300">
    <property type="match status" value="1"/>
</dbReference>
<dbReference type="EMBL" id="WSRR01000024">
    <property type="protein sequence ID" value="MVX61560.1"/>
    <property type="molecule type" value="Genomic_DNA"/>
</dbReference>
<evidence type="ECO:0000256" key="3">
    <source>
        <dbReference type="ARBA" id="ARBA00012438"/>
    </source>
</evidence>
<comment type="catalytic activity">
    <reaction evidence="1">
        <text>ATP + protein L-histidine = ADP + protein N-phospho-L-histidine.</text>
        <dbReference type="EC" id="2.7.13.3"/>
    </reaction>
</comment>
<dbReference type="PANTHER" id="PTHR43047:SF66">
    <property type="entry name" value="HISKA"/>
    <property type="match status" value="1"/>
</dbReference>
<keyword evidence="4 8" id="KW-0597">Phosphoprotein</keyword>
<feature type="modified residue" description="4-aspartylphosphate" evidence="8">
    <location>
        <position position="695"/>
    </location>
</feature>
<dbReference type="InterPro" id="IPR003661">
    <property type="entry name" value="HisK_dim/P_dom"/>
</dbReference>
<keyword evidence="9" id="KW-0472">Membrane</keyword>
<evidence type="ECO:0000313" key="13">
    <source>
        <dbReference type="Proteomes" id="UP000463388"/>
    </source>
</evidence>
<dbReference type="PROSITE" id="PS51257">
    <property type="entry name" value="PROKAR_LIPOPROTEIN"/>
    <property type="match status" value="1"/>
</dbReference>
<feature type="transmembrane region" description="Helical" evidence="9">
    <location>
        <begin position="290"/>
        <end position="313"/>
    </location>
</feature>
<dbReference type="InterPro" id="IPR036097">
    <property type="entry name" value="HisK_dim/P_sf"/>
</dbReference>
<reference evidence="12 13" key="1">
    <citation type="submission" date="2019-12" db="EMBL/GenBank/DDBJ databases">
        <title>Microbes associate with the intestines of laboratory mice.</title>
        <authorList>
            <person name="Navarre W."/>
            <person name="Wong E."/>
        </authorList>
    </citation>
    <scope>NUCLEOTIDE SEQUENCE [LARGE SCALE GENOMIC DNA]</scope>
    <source>
        <strain evidence="12 13">NM66_B29</strain>
    </source>
</reference>
<dbReference type="GO" id="GO:0005886">
    <property type="term" value="C:plasma membrane"/>
    <property type="evidence" value="ECO:0007669"/>
    <property type="project" value="UniProtKB-SubCell"/>
</dbReference>
<evidence type="ECO:0000256" key="2">
    <source>
        <dbReference type="ARBA" id="ARBA00004236"/>
    </source>
</evidence>
<evidence type="ECO:0000256" key="9">
    <source>
        <dbReference type="SAM" id="Phobius"/>
    </source>
</evidence>
<dbReference type="InterPro" id="IPR004358">
    <property type="entry name" value="Sig_transdc_His_kin-like_C"/>
</dbReference>
<dbReference type="SMART" id="SM00448">
    <property type="entry name" value="REC"/>
    <property type="match status" value="1"/>
</dbReference>
<dbReference type="SUPFAM" id="SSF52172">
    <property type="entry name" value="CheY-like"/>
    <property type="match status" value="1"/>
</dbReference>
<dbReference type="Gene3D" id="3.30.565.10">
    <property type="entry name" value="Histidine kinase-like ATPase, C-terminal domain"/>
    <property type="match status" value="1"/>
</dbReference>
<dbReference type="SUPFAM" id="SSF47384">
    <property type="entry name" value="Homodimeric domain of signal transducing histidine kinase"/>
    <property type="match status" value="1"/>
</dbReference>
<comment type="subcellular location">
    <subcellularLocation>
        <location evidence="2">Cell membrane</location>
    </subcellularLocation>
</comment>
<keyword evidence="6" id="KW-0418">Kinase</keyword>
<evidence type="ECO:0000313" key="12">
    <source>
        <dbReference type="EMBL" id="MVX61560.1"/>
    </source>
</evidence>
<dbReference type="Pfam" id="PF02518">
    <property type="entry name" value="HATPase_c"/>
    <property type="match status" value="1"/>
</dbReference>
<evidence type="ECO:0000256" key="5">
    <source>
        <dbReference type="ARBA" id="ARBA00022679"/>
    </source>
</evidence>
<dbReference type="InterPro" id="IPR001789">
    <property type="entry name" value="Sig_transdc_resp-reg_receiver"/>
</dbReference>
<evidence type="ECO:0000259" key="11">
    <source>
        <dbReference type="PROSITE" id="PS50110"/>
    </source>
</evidence>
<evidence type="ECO:0000259" key="10">
    <source>
        <dbReference type="PROSITE" id="PS50109"/>
    </source>
</evidence>
<dbReference type="InterPro" id="IPR005467">
    <property type="entry name" value="His_kinase_dom"/>
</dbReference>
<keyword evidence="9" id="KW-0812">Transmembrane</keyword>
<dbReference type="PROSITE" id="PS50109">
    <property type="entry name" value="HIS_KIN"/>
    <property type="match status" value="1"/>
</dbReference>
<evidence type="ECO:0000256" key="6">
    <source>
        <dbReference type="ARBA" id="ARBA00022777"/>
    </source>
</evidence>
<keyword evidence="5" id="KW-0808">Transferase</keyword>